<dbReference type="EMBL" id="JAGSPN010000014">
    <property type="protein sequence ID" value="MBR7783717.1"/>
    <property type="molecule type" value="Genomic_DNA"/>
</dbReference>
<keyword evidence="2" id="KW-1133">Transmembrane helix</keyword>
<comment type="caution">
    <text evidence="3">The sequence shown here is derived from an EMBL/GenBank/DDBJ whole genome shotgun (WGS) entry which is preliminary data.</text>
</comment>
<feature type="transmembrane region" description="Helical" evidence="2">
    <location>
        <begin position="170"/>
        <end position="193"/>
    </location>
</feature>
<reference evidence="3" key="1">
    <citation type="submission" date="2021-04" db="EMBL/GenBank/DDBJ databases">
        <title>novel species isolated from subtropical streams in China.</title>
        <authorList>
            <person name="Lu H."/>
        </authorList>
    </citation>
    <scope>NUCLEOTIDE SEQUENCE</scope>
    <source>
        <strain evidence="3">LFS511W</strain>
    </source>
</reference>
<dbReference type="InterPro" id="IPR018692">
    <property type="entry name" value="DUF2189"/>
</dbReference>
<dbReference type="AlphaFoldDB" id="A0A941I6B7"/>
<feature type="region of interest" description="Disordered" evidence="1">
    <location>
        <begin position="272"/>
        <end position="291"/>
    </location>
</feature>
<sequence length="291" mass="32078">MTHDAQGDSAHPDITTMIDKNTAFPPIRRVTVAAPFRWLAAGWRDLRESGGSSLFYGVCFALMATLIRIALSNAPQFLSALTCGFLLLGPLLALGVYDISRRLENARSGLLGSVFSMRGRWGNIGVLALVLAVIMMVWARASLVIFALFYNKGMPTMERFLAQLFSIENLEFVFVYLCVGLVFASIVFAISWVSIALMLDRDTDAITSMIISCVSLFINFPAAMLWAGIVVLFVIAGFFTWNIGMIVLMPWIGHATWHAYKNVVGKEDDRAQMPQYQSSAAEQTSEQSHAG</sequence>
<feature type="transmembrane region" description="Helical" evidence="2">
    <location>
        <begin position="205"/>
        <end position="223"/>
    </location>
</feature>
<accession>A0A941I6B7</accession>
<name>A0A941I6B7_9BURK</name>
<feature type="transmembrane region" description="Helical" evidence="2">
    <location>
        <begin position="54"/>
        <end position="71"/>
    </location>
</feature>
<dbReference type="Pfam" id="PF09955">
    <property type="entry name" value="DUF2189"/>
    <property type="match status" value="1"/>
</dbReference>
<dbReference type="RefSeq" id="WP_212688995.1">
    <property type="nucleotide sequence ID" value="NZ_JAGSPN010000014.1"/>
</dbReference>
<evidence type="ECO:0000313" key="3">
    <source>
        <dbReference type="EMBL" id="MBR7783717.1"/>
    </source>
</evidence>
<evidence type="ECO:0000256" key="2">
    <source>
        <dbReference type="SAM" id="Phobius"/>
    </source>
</evidence>
<keyword evidence="2" id="KW-0812">Transmembrane</keyword>
<gene>
    <name evidence="3" type="ORF">KDM89_16345</name>
</gene>
<feature type="transmembrane region" description="Helical" evidence="2">
    <location>
        <begin position="229"/>
        <end position="252"/>
    </location>
</feature>
<organism evidence="3 4">
    <name type="scientific">Undibacterium luofuense</name>
    <dbReference type="NCBI Taxonomy" id="2828733"/>
    <lineage>
        <taxon>Bacteria</taxon>
        <taxon>Pseudomonadati</taxon>
        <taxon>Pseudomonadota</taxon>
        <taxon>Betaproteobacteria</taxon>
        <taxon>Burkholderiales</taxon>
        <taxon>Oxalobacteraceae</taxon>
        <taxon>Undibacterium</taxon>
    </lineage>
</organism>
<protein>
    <submittedName>
        <fullName evidence="3">DUF2189 domain-containing protein</fullName>
    </submittedName>
</protein>
<feature type="transmembrane region" description="Helical" evidence="2">
    <location>
        <begin position="121"/>
        <end position="150"/>
    </location>
</feature>
<feature type="compositionally biased region" description="Low complexity" evidence="1">
    <location>
        <begin position="275"/>
        <end position="291"/>
    </location>
</feature>
<keyword evidence="2" id="KW-0472">Membrane</keyword>
<proteinExistence type="predicted"/>
<evidence type="ECO:0000313" key="4">
    <source>
        <dbReference type="Proteomes" id="UP000680067"/>
    </source>
</evidence>
<evidence type="ECO:0000256" key="1">
    <source>
        <dbReference type="SAM" id="MobiDB-lite"/>
    </source>
</evidence>
<feature type="transmembrane region" description="Helical" evidence="2">
    <location>
        <begin position="77"/>
        <end position="100"/>
    </location>
</feature>
<keyword evidence="4" id="KW-1185">Reference proteome</keyword>
<dbReference type="Proteomes" id="UP000680067">
    <property type="component" value="Unassembled WGS sequence"/>
</dbReference>